<evidence type="ECO:0000313" key="3">
    <source>
        <dbReference type="EMBL" id="SJZ76640.1"/>
    </source>
</evidence>
<keyword evidence="4" id="KW-1185">Reference proteome</keyword>
<dbReference type="RefSeq" id="WP_078757378.1">
    <property type="nucleotide sequence ID" value="NZ_FUXP01000001.1"/>
</dbReference>
<dbReference type="Pfam" id="PF03783">
    <property type="entry name" value="CsgG"/>
    <property type="match status" value="1"/>
</dbReference>
<reference evidence="3 4" key="1">
    <citation type="submission" date="2017-02" db="EMBL/GenBank/DDBJ databases">
        <authorList>
            <person name="Peterson S.W."/>
        </authorList>
    </citation>
    <scope>NUCLEOTIDE SEQUENCE [LARGE SCALE GENOMIC DNA]</scope>
    <source>
        <strain evidence="3 4">DSM 21749</strain>
    </source>
</reference>
<dbReference type="OrthoDB" id="8595024at2"/>
<name>A0A1T4NBH4_9GAMM</name>
<proteinExistence type="predicted"/>
<sequence>MRRLIIASTTALMLTVTSACQQQEEPDAPDGAVPAETAAPTFRDNPDFGGVEAVTVEAEGVGPTPNIAALRGLDQAIAQVNGRRVSSSSAALSAGVDIRVDGLGSLGVDSDAYADVVVSSSDGAVRSFSVVSSEEIERVDYEREFNAAASLGGWFGDKLEVSETERGMSRYWKVRVKAEVAKFVGPKDDGRPSIAITAPRVGSARYQVGDGHIDASSVAAEIRGRLSDALTQTDRFQVLDREFGDELQDEVDFINSGNARKEEVARLGQRLATDLILVPTIERFAYPRSSRKLRMSDRELVSYAGGGRISLRLINATTGEVVLSETFSHELPATGASTLPRSIDGVGLATEMMSSLSGQMTKTIVAEIFPVSVIALMGDQVVLSQGGQSLAVGERYEAVVLGQELSDPQTGRSLGRMEIPCCVIMVDRVAGQTSYGTIEGNVPASLSSFSPGMVELRGLAKAATSAPESPPAVADAAAAPMRRASSSPVAQPTVPAAQEDSDW</sequence>
<feature type="chain" id="PRO_5013205010" evidence="2">
    <location>
        <begin position="22"/>
        <end position="503"/>
    </location>
</feature>
<evidence type="ECO:0000256" key="2">
    <source>
        <dbReference type="SAM" id="SignalP"/>
    </source>
</evidence>
<feature type="region of interest" description="Disordered" evidence="1">
    <location>
        <begin position="461"/>
        <end position="503"/>
    </location>
</feature>
<keyword evidence="2" id="KW-0732">Signal</keyword>
<dbReference type="GO" id="GO:0030288">
    <property type="term" value="C:outer membrane-bounded periplasmic space"/>
    <property type="evidence" value="ECO:0007669"/>
    <property type="project" value="InterPro"/>
</dbReference>
<dbReference type="AlphaFoldDB" id="A0A1T4NBH4"/>
<feature type="compositionally biased region" description="Low complexity" evidence="1">
    <location>
        <begin position="465"/>
        <end position="490"/>
    </location>
</feature>
<evidence type="ECO:0000256" key="1">
    <source>
        <dbReference type="SAM" id="MobiDB-lite"/>
    </source>
</evidence>
<dbReference type="PROSITE" id="PS51257">
    <property type="entry name" value="PROKAR_LIPOPROTEIN"/>
    <property type="match status" value="1"/>
</dbReference>
<evidence type="ECO:0000313" key="4">
    <source>
        <dbReference type="Proteomes" id="UP000190061"/>
    </source>
</evidence>
<accession>A0A1T4NBH4</accession>
<dbReference type="Proteomes" id="UP000190061">
    <property type="component" value="Unassembled WGS sequence"/>
</dbReference>
<protein>
    <submittedName>
        <fullName evidence="3">Curli production assembly/transport component CsgG</fullName>
    </submittedName>
</protein>
<dbReference type="InterPro" id="IPR005534">
    <property type="entry name" value="Curli_assmbl/transp-comp_CsgG"/>
</dbReference>
<feature type="signal peptide" evidence="2">
    <location>
        <begin position="1"/>
        <end position="21"/>
    </location>
</feature>
<dbReference type="STRING" id="1122188.SAMN02745674_00821"/>
<dbReference type="EMBL" id="FUXP01000001">
    <property type="protein sequence ID" value="SJZ76640.1"/>
    <property type="molecule type" value="Genomic_DNA"/>
</dbReference>
<organism evidence="3 4">
    <name type="scientific">Lysobacter spongiicola DSM 21749</name>
    <dbReference type="NCBI Taxonomy" id="1122188"/>
    <lineage>
        <taxon>Bacteria</taxon>
        <taxon>Pseudomonadati</taxon>
        <taxon>Pseudomonadota</taxon>
        <taxon>Gammaproteobacteria</taxon>
        <taxon>Lysobacterales</taxon>
        <taxon>Lysobacteraceae</taxon>
        <taxon>Novilysobacter</taxon>
    </lineage>
</organism>
<feature type="region of interest" description="Disordered" evidence="1">
    <location>
        <begin position="20"/>
        <end position="46"/>
    </location>
</feature>
<dbReference type="Gene3D" id="3.40.50.10610">
    <property type="entry name" value="ABC-type transport auxiliary lipoprotein component"/>
    <property type="match status" value="1"/>
</dbReference>
<gene>
    <name evidence="3" type="ORF">SAMN02745674_00821</name>
</gene>